<evidence type="ECO:0000256" key="6">
    <source>
        <dbReference type="ARBA" id="ARBA00023065"/>
    </source>
</evidence>
<dbReference type="GO" id="GO:0015986">
    <property type="term" value="P:proton motive force-driven ATP synthesis"/>
    <property type="evidence" value="ECO:0000318"/>
    <property type="project" value="GO_Central"/>
</dbReference>
<comment type="subcellular location">
    <subcellularLocation>
        <location evidence="9">Mitochondrion</location>
    </subcellularLocation>
    <subcellularLocation>
        <location evidence="9">Mitochondrion inner membrane</location>
    </subcellularLocation>
</comment>
<dbReference type="Pfam" id="PF05405">
    <property type="entry name" value="Mt_ATP-synt_B"/>
    <property type="match status" value="1"/>
</dbReference>
<dbReference type="GO" id="GO:0015078">
    <property type="term" value="F:proton transmembrane transporter activity"/>
    <property type="evidence" value="ECO:0007669"/>
    <property type="project" value="UniProtKB-UniRule"/>
</dbReference>
<dbReference type="InParanoid" id="E9HI21"/>
<evidence type="ECO:0000313" key="11">
    <source>
        <dbReference type="Proteomes" id="UP000000305"/>
    </source>
</evidence>
<name>E9HI21_DAPPU</name>
<accession>E9HI21</accession>
<protein>
    <recommendedName>
        <fullName evidence="9">ATP synthase subunit b</fullName>
    </recommendedName>
</protein>
<dbReference type="EMBL" id="GL732652">
    <property type="protein sequence ID" value="EFX68577.1"/>
    <property type="molecule type" value="Genomic_DNA"/>
</dbReference>
<keyword evidence="2 9" id="KW-0813">Transport</keyword>
<dbReference type="OrthoDB" id="67388at2759"/>
<keyword evidence="4 9" id="KW-0375">Hydrogen ion transport</keyword>
<comment type="function">
    <text evidence="9">Subunit b, of the mitochondrial membrane ATP synthase complex (F(1)F(0) ATP synthase or Complex V) that produces ATP from ADP in the presence of a proton gradient across the membrane which is generated by electron transport complexes of the respiratory chain. ATP synthase complex consist of a soluble F(1) head domain - the catalytic core - and a membrane F(1) domain - the membrane proton channel. These two domains are linked by a central stalk rotating inside the F(1) region and a stationary peripheral stalk. During catalysis, ATP synthesis in the catalytic domain of F(1) is coupled via a rotary mechanism of the central stalk subunits to proton translocation. In vivo, can only synthesize ATP although its ATP hydrolase activity can be activated artificially in vitro. Part of the complex F(0) domain. Part of the complex F(0) domain and the peripheric stalk, which acts as a stator to hold the catalytic alpha(3)beta(3) subcomplex and subunit a/ATP6 static relative to the rotary elements.</text>
</comment>
<sequence length="229" mass="26010">MLNYLRYQSVKSILAKYAWASSPTNGSSFSTPRLDLMDYTYGLGLATYLCSKEIYIMQCKFYTGLSIAIMGVYAVKKLGCGTAKFLDGEVSKSYAEMNAGRDIDIEKAKAKIVAGKIEQDRALAMKMLFDSGTPPRGKTLHFSLKFSYSNQLVRVFSEYNLHLGEYSPWLATFLSSLYLDDTKDLVNFPRPCRQEYTVKVRMGFIPDEWFQLFCSKTGKLLMETTFLCL</sequence>
<dbReference type="Proteomes" id="UP000000305">
    <property type="component" value="Unassembled WGS sequence"/>
</dbReference>
<dbReference type="KEGG" id="dpx:DAPPUDRAFT_259873"/>
<evidence type="ECO:0000256" key="2">
    <source>
        <dbReference type="ARBA" id="ARBA00022448"/>
    </source>
</evidence>
<dbReference type="PhylomeDB" id="E9HI21"/>
<evidence type="ECO:0000256" key="4">
    <source>
        <dbReference type="ARBA" id="ARBA00022781"/>
    </source>
</evidence>
<evidence type="ECO:0000256" key="7">
    <source>
        <dbReference type="ARBA" id="ARBA00023128"/>
    </source>
</evidence>
<reference evidence="10 11" key="1">
    <citation type="journal article" date="2011" name="Science">
        <title>The ecoresponsive genome of Daphnia pulex.</title>
        <authorList>
            <person name="Colbourne J.K."/>
            <person name="Pfrender M.E."/>
            <person name="Gilbert D."/>
            <person name="Thomas W.K."/>
            <person name="Tucker A."/>
            <person name="Oakley T.H."/>
            <person name="Tokishita S."/>
            <person name="Aerts A."/>
            <person name="Arnold G.J."/>
            <person name="Basu M.K."/>
            <person name="Bauer D.J."/>
            <person name="Caceres C.E."/>
            <person name="Carmel L."/>
            <person name="Casola C."/>
            <person name="Choi J.H."/>
            <person name="Detter J.C."/>
            <person name="Dong Q."/>
            <person name="Dusheyko S."/>
            <person name="Eads B.D."/>
            <person name="Frohlich T."/>
            <person name="Geiler-Samerotte K.A."/>
            <person name="Gerlach D."/>
            <person name="Hatcher P."/>
            <person name="Jogdeo S."/>
            <person name="Krijgsveld J."/>
            <person name="Kriventseva E.V."/>
            <person name="Kultz D."/>
            <person name="Laforsch C."/>
            <person name="Lindquist E."/>
            <person name="Lopez J."/>
            <person name="Manak J.R."/>
            <person name="Muller J."/>
            <person name="Pangilinan J."/>
            <person name="Patwardhan R.P."/>
            <person name="Pitluck S."/>
            <person name="Pritham E.J."/>
            <person name="Rechtsteiner A."/>
            <person name="Rho M."/>
            <person name="Rogozin I.B."/>
            <person name="Sakarya O."/>
            <person name="Salamov A."/>
            <person name="Schaack S."/>
            <person name="Shapiro H."/>
            <person name="Shiga Y."/>
            <person name="Skalitzky C."/>
            <person name="Smith Z."/>
            <person name="Souvorov A."/>
            <person name="Sung W."/>
            <person name="Tang Z."/>
            <person name="Tsuchiya D."/>
            <person name="Tu H."/>
            <person name="Vos H."/>
            <person name="Wang M."/>
            <person name="Wolf Y.I."/>
            <person name="Yamagata H."/>
            <person name="Yamada T."/>
            <person name="Ye Y."/>
            <person name="Shaw J.R."/>
            <person name="Andrews J."/>
            <person name="Crease T.J."/>
            <person name="Tang H."/>
            <person name="Lucas S.M."/>
            <person name="Robertson H.M."/>
            <person name="Bork P."/>
            <person name="Koonin E.V."/>
            <person name="Zdobnov E.M."/>
            <person name="Grigoriev I.V."/>
            <person name="Lynch M."/>
            <person name="Boore J.L."/>
        </authorList>
    </citation>
    <scope>NUCLEOTIDE SEQUENCE [LARGE SCALE GENOMIC DNA]</scope>
</reference>
<evidence type="ECO:0000256" key="5">
    <source>
        <dbReference type="ARBA" id="ARBA00022792"/>
    </source>
</evidence>
<dbReference type="STRING" id="6669.E9HI21"/>
<dbReference type="eggNOG" id="KOG3976">
    <property type="taxonomic scope" value="Eukaryota"/>
</dbReference>
<evidence type="ECO:0000256" key="1">
    <source>
        <dbReference type="ARBA" id="ARBA00007479"/>
    </source>
</evidence>
<keyword evidence="7 9" id="KW-0496">Mitochondrion</keyword>
<dbReference type="InterPro" id="IPR008688">
    <property type="entry name" value="ATP_synth_Bsub_B/MI25"/>
</dbReference>
<keyword evidence="11" id="KW-1185">Reference proteome</keyword>
<organism evidence="10 11">
    <name type="scientific">Daphnia pulex</name>
    <name type="common">Water flea</name>
    <dbReference type="NCBI Taxonomy" id="6669"/>
    <lineage>
        <taxon>Eukaryota</taxon>
        <taxon>Metazoa</taxon>
        <taxon>Ecdysozoa</taxon>
        <taxon>Arthropoda</taxon>
        <taxon>Crustacea</taxon>
        <taxon>Branchiopoda</taxon>
        <taxon>Diplostraca</taxon>
        <taxon>Cladocera</taxon>
        <taxon>Anomopoda</taxon>
        <taxon>Daphniidae</taxon>
        <taxon>Daphnia</taxon>
    </lineage>
</organism>
<dbReference type="AlphaFoldDB" id="E9HI21"/>
<evidence type="ECO:0000256" key="8">
    <source>
        <dbReference type="ARBA" id="ARBA00023136"/>
    </source>
</evidence>
<keyword evidence="5 9" id="KW-0999">Mitochondrion inner membrane</keyword>
<proteinExistence type="inferred from homology"/>
<dbReference type="PANTHER" id="PTHR12733">
    <property type="entry name" value="MITOCHONDRIAL ATP SYNTHASE B CHAIN"/>
    <property type="match status" value="1"/>
</dbReference>
<dbReference type="GO" id="GO:0045259">
    <property type="term" value="C:proton-transporting ATP synthase complex"/>
    <property type="evidence" value="ECO:0007669"/>
    <property type="project" value="UniProtKB-KW"/>
</dbReference>
<dbReference type="GO" id="GO:0005743">
    <property type="term" value="C:mitochondrial inner membrane"/>
    <property type="evidence" value="ECO:0007669"/>
    <property type="project" value="UniProtKB-SubCell"/>
</dbReference>
<evidence type="ECO:0000256" key="9">
    <source>
        <dbReference type="RuleBase" id="RU368017"/>
    </source>
</evidence>
<comment type="similarity">
    <text evidence="1 9">Belongs to the eukaryotic ATPase B chain family.</text>
</comment>
<dbReference type="InterPro" id="IPR013837">
    <property type="entry name" value="ATP_synth_F0_suB"/>
</dbReference>
<evidence type="ECO:0000256" key="3">
    <source>
        <dbReference type="ARBA" id="ARBA00022547"/>
    </source>
</evidence>
<keyword evidence="8 9" id="KW-0472">Membrane</keyword>
<dbReference type="PANTHER" id="PTHR12733:SF3">
    <property type="entry name" value="ATP SYNTHASE F(0) COMPLEX SUBUNIT B1, MITOCHONDRIAL"/>
    <property type="match status" value="1"/>
</dbReference>
<gene>
    <name evidence="10" type="ORF">DAPPUDRAFT_259873</name>
</gene>
<evidence type="ECO:0000313" key="10">
    <source>
        <dbReference type="EMBL" id="EFX68577.1"/>
    </source>
</evidence>
<keyword evidence="3 9" id="KW-0138">CF(0)</keyword>
<keyword evidence="6 9" id="KW-0406">Ion transport</keyword>
<dbReference type="HOGENOM" id="CLU_1210860_0_0_1"/>
<comment type="subunit">
    <text evidence="9">F-type ATPases have 2 components, CF(1) - the catalytic core - and CF(0) - the membrane proton channel. CF(1) and CF(0) have multiple subunits.</text>
</comment>